<gene>
    <name evidence="1" type="ORF">HHI36_010954</name>
</gene>
<reference evidence="1 2" key="1">
    <citation type="journal article" date="2021" name="BMC Biol.">
        <title>Horizontally acquired antibacterial genes associated with adaptive radiation of ladybird beetles.</title>
        <authorList>
            <person name="Li H.S."/>
            <person name="Tang X.F."/>
            <person name="Huang Y.H."/>
            <person name="Xu Z.Y."/>
            <person name="Chen M.L."/>
            <person name="Du X.Y."/>
            <person name="Qiu B.Y."/>
            <person name="Chen P.T."/>
            <person name="Zhang W."/>
            <person name="Slipinski A."/>
            <person name="Escalona H.E."/>
            <person name="Waterhouse R.M."/>
            <person name="Zwick A."/>
            <person name="Pang H."/>
        </authorList>
    </citation>
    <scope>NUCLEOTIDE SEQUENCE [LARGE SCALE GENOMIC DNA]</scope>
    <source>
        <strain evidence="1">SYSU2018</strain>
    </source>
</reference>
<protein>
    <submittedName>
        <fullName evidence="1">Uncharacterized protein</fullName>
    </submittedName>
</protein>
<dbReference type="Proteomes" id="UP001516400">
    <property type="component" value="Unassembled WGS sequence"/>
</dbReference>
<keyword evidence="2" id="KW-1185">Reference proteome</keyword>
<evidence type="ECO:0000313" key="1">
    <source>
        <dbReference type="EMBL" id="KAL3266800.1"/>
    </source>
</evidence>
<name>A0ABD2MKG5_9CUCU</name>
<comment type="caution">
    <text evidence="1">The sequence shown here is derived from an EMBL/GenBank/DDBJ whole genome shotgun (WGS) entry which is preliminary data.</text>
</comment>
<proteinExistence type="predicted"/>
<feature type="non-terminal residue" evidence="1">
    <location>
        <position position="100"/>
    </location>
</feature>
<organism evidence="1 2">
    <name type="scientific">Cryptolaemus montrouzieri</name>
    <dbReference type="NCBI Taxonomy" id="559131"/>
    <lineage>
        <taxon>Eukaryota</taxon>
        <taxon>Metazoa</taxon>
        <taxon>Ecdysozoa</taxon>
        <taxon>Arthropoda</taxon>
        <taxon>Hexapoda</taxon>
        <taxon>Insecta</taxon>
        <taxon>Pterygota</taxon>
        <taxon>Neoptera</taxon>
        <taxon>Endopterygota</taxon>
        <taxon>Coleoptera</taxon>
        <taxon>Polyphaga</taxon>
        <taxon>Cucujiformia</taxon>
        <taxon>Coccinelloidea</taxon>
        <taxon>Coccinellidae</taxon>
        <taxon>Scymninae</taxon>
        <taxon>Scymnini</taxon>
        <taxon>Cryptolaemus</taxon>
    </lineage>
</organism>
<evidence type="ECO:0000313" key="2">
    <source>
        <dbReference type="Proteomes" id="UP001516400"/>
    </source>
</evidence>
<sequence>MVAQKHFIRLMGTVGRRHESKPLFNKLSLLTIHELFRMQATKAIYMYRIHLRCLLFTNKRGKLNFKLPVVKHTLLLQSFNYLAPKMFNSLKIHGVLSQKQ</sequence>
<dbReference type="AlphaFoldDB" id="A0ABD2MKG5"/>
<accession>A0ABD2MKG5</accession>
<dbReference type="EMBL" id="JABFTP020000001">
    <property type="protein sequence ID" value="KAL3266800.1"/>
    <property type="molecule type" value="Genomic_DNA"/>
</dbReference>